<name>A0AC34QW17_9BILA</name>
<dbReference type="Proteomes" id="UP000887576">
    <property type="component" value="Unplaced"/>
</dbReference>
<evidence type="ECO:0000313" key="1">
    <source>
        <dbReference type="Proteomes" id="UP000887576"/>
    </source>
</evidence>
<organism evidence="1 2">
    <name type="scientific">Panagrolaimus sp. JU765</name>
    <dbReference type="NCBI Taxonomy" id="591449"/>
    <lineage>
        <taxon>Eukaryota</taxon>
        <taxon>Metazoa</taxon>
        <taxon>Ecdysozoa</taxon>
        <taxon>Nematoda</taxon>
        <taxon>Chromadorea</taxon>
        <taxon>Rhabditida</taxon>
        <taxon>Tylenchina</taxon>
        <taxon>Panagrolaimomorpha</taxon>
        <taxon>Panagrolaimoidea</taxon>
        <taxon>Panagrolaimidae</taxon>
        <taxon>Panagrolaimus</taxon>
    </lineage>
</organism>
<reference evidence="2" key="1">
    <citation type="submission" date="2022-11" db="UniProtKB">
        <authorList>
            <consortium name="WormBaseParasite"/>
        </authorList>
    </citation>
    <scope>IDENTIFICATION</scope>
</reference>
<accession>A0AC34QW17</accession>
<dbReference type="WBParaSite" id="JU765_v2.g20012.t1">
    <property type="protein sequence ID" value="JU765_v2.g20012.t1"/>
    <property type="gene ID" value="JU765_v2.g20012"/>
</dbReference>
<sequence length="855" mass="98540">MDFRLLILVFFCFFGQTIARFPFNSYKFYSVEVESTEALVHSFTTKCVLCGSITWLPRKGHKEMNTSDFRNLITKNTELNFFELCKNMFRDSKDRKEHSFVLTYIEEDSWLEVALFCSRNYTYCANAEPDVSSNKAKWRNNTVSDRKDPFSVMIELQMLATTFDINLSIHAEPLFPDVVFLNTKGSKPRICYDRFGRKYQSPVTLPGCALFESYYDNKTHLQMIMDTRDLLEIIRTHPEFEIPKNYLLNYFYTNSSIVPRNESCDVATTNTTFAVYCLFGEEMQDIFKNIPENHYFCYHRDTPTSFSYIQGEADTEEVEMTHEIVSLTKGEFRFAELCVSSFEFEISPNKNKTDVEPSSDNIAINVSGSIYLGRQNWCNQTTNVVPKQGEITDEKYIEGAKELYLQSFTATCQNVPMPKFHVCFEIDSSQVFPSIQHGIKSLVVSDFFQSCYHQMGDRFNNNFGCFVYVDLGDLTQINHTKFEIQPMDPNILIQSGIFGTTKLVHLENLTETECFHIYVRNQQHHNDACKNTAQVSSYPKTAGACYIHKQFSDGPPPINTTDIKQELETLEKPKNKCFTGIENGKEIETFGFYCRVSAVQIEGVKKKNYTFWETTEFKLEDRIDERRCKPTGKTLAVIAKKLKKNETGHEILRINSCDLTKTSDIKTNYTCCCYTGKNGCNTRELIDAYVGFIEQTSEHVSRHCEIENAEVEANCSSKKITDADSLKCFAIYTFKEYQGHMKPEKSREGCYTNEMLNVVSGEGAVINENDPEWTMCEEDFLNSNQQNEHSRCVKVYTTMNSADGNPQQVIILCCRPSHFTNGKKSVEKLFFELPDADHDMSSPDVEHVHDYHRMI</sequence>
<protein>
    <submittedName>
        <fullName evidence="2">Uncharacterized protein</fullName>
    </submittedName>
</protein>
<evidence type="ECO:0000313" key="2">
    <source>
        <dbReference type="WBParaSite" id="JU765_v2.g20012.t1"/>
    </source>
</evidence>
<proteinExistence type="predicted"/>